<dbReference type="GO" id="GO:0043190">
    <property type="term" value="C:ATP-binding cassette (ABC) transporter complex"/>
    <property type="evidence" value="ECO:0007669"/>
    <property type="project" value="TreeGrafter"/>
</dbReference>
<evidence type="ECO:0000256" key="6">
    <source>
        <dbReference type="ARBA" id="ARBA00022840"/>
    </source>
</evidence>
<dbReference type="GO" id="GO:0006824">
    <property type="term" value="P:cobalt ion transport"/>
    <property type="evidence" value="ECO:0007669"/>
    <property type="project" value="InterPro"/>
</dbReference>
<dbReference type="PANTHER" id="PTHR43553:SF24">
    <property type="entry name" value="ENERGY-COUPLING FACTOR TRANSPORTER ATP-BINDING PROTEIN ECFA1"/>
    <property type="match status" value="1"/>
</dbReference>
<dbReference type="NCBIfam" id="TIGR01166">
    <property type="entry name" value="cbiO"/>
    <property type="match status" value="1"/>
</dbReference>
<comment type="function">
    <text evidence="10">Part of an ABC transporter complex. Responsible for energy coupling to the transport system.</text>
</comment>
<keyword evidence="13" id="KW-1185">Reference proteome</keyword>
<dbReference type="GO" id="GO:0042626">
    <property type="term" value="F:ATPase-coupled transmembrane transporter activity"/>
    <property type="evidence" value="ECO:0007669"/>
    <property type="project" value="TreeGrafter"/>
</dbReference>
<dbReference type="FunFam" id="3.40.50.300:FF:000224">
    <property type="entry name" value="Energy-coupling factor transporter ATP-binding protein EcfA"/>
    <property type="match status" value="1"/>
</dbReference>
<comment type="similarity">
    <text evidence="2 10">Belongs to the ABC transporter superfamily.</text>
</comment>
<dbReference type="SUPFAM" id="SSF52540">
    <property type="entry name" value="P-loop containing nucleoside triphosphate hydrolases"/>
    <property type="match status" value="1"/>
</dbReference>
<dbReference type="GO" id="GO:0016887">
    <property type="term" value="F:ATP hydrolysis activity"/>
    <property type="evidence" value="ECO:0007669"/>
    <property type="project" value="InterPro"/>
</dbReference>
<dbReference type="InterPro" id="IPR050095">
    <property type="entry name" value="ECF_ABC_transporter_ATP-bd"/>
</dbReference>
<dbReference type="InterPro" id="IPR027417">
    <property type="entry name" value="P-loop_NTPase"/>
</dbReference>
<dbReference type="Pfam" id="PF00005">
    <property type="entry name" value="ABC_tran"/>
    <property type="match status" value="1"/>
</dbReference>
<evidence type="ECO:0000256" key="10">
    <source>
        <dbReference type="RuleBase" id="RU364103"/>
    </source>
</evidence>
<dbReference type="GO" id="GO:0005524">
    <property type="term" value="F:ATP binding"/>
    <property type="evidence" value="ECO:0007669"/>
    <property type="project" value="UniProtKB-UniRule"/>
</dbReference>
<keyword evidence="4 10" id="KW-1003">Cell membrane</keyword>
<dbReference type="AlphaFoldDB" id="A0A2P2BQW5"/>
<comment type="function">
    <text evidence="9">Probably part of an ABC transporter complex. Responsible for energy coupling to the transport system.</text>
</comment>
<evidence type="ECO:0000256" key="1">
    <source>
        <dbReference type="ARBA" id="ARBA00004202"/>
    </source>
</evidence>
<keyword evidence="3 10" id="KW-0813">Transport</keyword>
<accession>A0A2P2BQW5</accession>
<dbReference type="CDD" id="cd03225">
    <property type="entry name" value="ABC_cobalt_CbiO_domain1"/>
    <property type="match status" value="1"/>
</dbReference>
<dbReference type="PROSITE" id="PS50893">
    <property type="entry name" value="ABC_TRANSPORTER_2"/>
    <property type="match status" value="1"/>
</dbReference>
<keyword evidence="7" id="KW-1278">Translocase</keyword>
<keyword evidence="5 10" id="KW-0547">Nucleotide-binding</keyword>
<evidence type="ECO:0000256" key="7">
    <source>
        <dbReference type="ARBA" id="ARBA00022967"/>
    </source>
</evidence>
<reference evidence="12 13" key="1">
    <citation type="submission" date="2014-09" db="EMBL/GenBank/DDBJ databases">
        <authorList>
            <person name="Hornung B.V."/>
        </authorList>
    </citation>
    <scope>NUCLEOTIDE SEQUENCE [LARGE SCALE GENOMIC DNA]</scope>
    <source>
        <strain evidence="12 13">FRIFI</strain>
    </source>
</reference>
<dbReference type="Gene3D" id="3.40.50.300">
    <property type="entry name" value="P-loop containing nucleotide triphosphate hydrolases"/>
    <property type="match status" value="1"/>
</dbReference>
<dbReference type="PROSITE" id="PS00211">
    <property type="entry name" value="ABC_TRANSPORTER_1"/>
    <property type="match status" value="1"/>
</dbReference>
<comment type="subcellular location">
    <subcellularLocation>
        <location evidence="1 10">Cell membrane</location>
        <topology evidence="1 10">Peripheral membrane protein</topology>
    </subcellularLocation>
</comment>
<sequence>MFKVNNLTYKYEKENKAINNINLDFSKGNMIGIIGANGSGKSTLFMNLVGILKPSEGSIFYNNKELSYKKKDLYNLRKEVGIVFQDPDKQIFYSRVYDDVAFSLRNIGVPEDKIKEKVHNALKLVNALDLIDKPVHFLSYGQKKRVAIASVIAMENKVVLLDEPTAGLDPKSTKAIVNILKNLCDNGIKVVISSHDMDLIYEICDYIYVLNKGSIVIEGNCMEVFKEANIIEEVGLNIPWLVKVHKNMNLPLFKKEEDLYNYFNQCVNTNQLTSLV</sequence>
<gene>
    <name evidence="12" type="ORF">FRIFI_1206</name>
</gene>
<dbReference type="Proteomes" id="UP000245695">
    <property type="component" value="Chromosome 1"/>
</dbReference>
<evidence type="ECO:0000256" key="4">
    <source>
        <dbReference type="ARBA" id="ARBA00022475"/>
    </source>
</evidence>
<organism evidence="12 13">
    <name type="scientific">Romboutsia hominis</name>
    <dbReference type="NCBI Taxonomy" id="1507512"/>
    <lineage>
        <taxon>Bacteria</taxon>
        <taxon>Bacillati</taxon>
        <taxon>Bacillota</taxon>
        <taxon>Clostridia</taxon>
        <taxon>Peptostreptococcales</taxon>
        <taxon>Peptostreptococcaceae</taxon>
        <taxon>Romboutsia</taxon>
    </lineage>
</organism>
<feature type="domain" description="ABC transporter" evidence="11">
    <location>
        <begin position="2"/>
        <end position="237"/>
    </location>
</feature>
<dbReference type="InterPro" id="IPR003439">
    <property type="entry name" value="ABC_transporter-like_ATP-bd"/>
</dbReference>
<dbReference type="InterPro" id="IPR005876">
    <property type="entry name" value="Co_trans_ATP-bd"/>
</dbReference>
<keyword evidence="8 10" id="KW-0472">Membrane</keyword>
<name>A0A2P2BQW5_9FIRM</name>
<dbReference type="InterPro" id="IPR003593">
    <property type="entry name" value="AAA+_ATPase"/>
</dbReference>
<evidence type="ECO:0000313" key="12">
    <source>
        <dbReference type="EMBL" id="CEI72743.1"/>
    </source>
</evidence>
<evidence type="ECO:0000256" key="8">
    <source>
        <dbReference type="ARBA" id="ARBA00023136"/>
    </source>
</evidence>
<dbReference type="KEGG" id="rhom:FRIFI_1206"/>
<evidence type="ECO:0000256" key="2">
    <source>
        <dbReference type="ARBA" id="ARBA00005417"/>
    </source>
</evidence>
<evidence type="ECO:0000259" key="11">
    <source>
        <dbReference type="PROSITE" id="PS50893"/>
    </source>
</evidence>
<dbReference type="RefSeq" id="WP_166505324.1">
    <property type="nucleotide sequence ID" value="NZ_LN650648.1"/>
</dbReference>
<evidence type="ECO:0000256" key="3">
    <source>
        <dbReference type="ARBA" id="ARBA00022448"/>
    </source>
</evidence>
<dbReference type="PANTHER" id="PTHR43553">
    <property type="entry name" value="HEAVY METAL TRANSPORTER"/>
    <property type="match status" value="1"/>
</dbReference>
<dbReference type="EMBL" id="LN650648">
    <property type="protein sequence ID" value="CEI72743.1"/>
    <property type="molecule type" value="Genomic_DNA"/>
</dbReference>
<evidence type="ECO:0000256" key="9">
    <source>
        <dbReference type="ARBA" id="ARBA00025157"/>
    </source>
</evidence>
<evidence type="ECO:0000313" key="13">
    <source>
        <dbReference type="Proteomes" id="UP000245695"/>
    </source>
</evidence>
<dbReference type="InterPro" id="IPR017871">
    <property type="entry name" value="ABC_transporter-like_CS"/>
</dbReference>
<proteinExistence type="inferred from homology"/>
<dbReference type="InterPro" id="IPR015856">
    <property type="entry name" value="ABC_transpr_CbiO/EcfA_su"/>
</dbReference>
<protein>
    <recommendedName>
        <fullName evidence="10">ABC transporter ATP-binding protein</fullName>
    </recommendedName>
</protein>
<evidence type="ECO:0000256" key="5">
    <source>
        <dbReference type="ARBA" id="ARBA00022741"/>
    </source>
</evidence>
<keyword evidence="6 10" id="KW-0067">ATP-binding</keyword>
<dbReference type="SMART" id="SM00382">
    <property type="entry name" value="AAA"/>
    <property type="match status" value="1"/>
</dbReference>